<protein>
    <submittedName>
        <fullName evidence="8">Uncharacterized protein</fullName>
    </submittedName>
</protein>
<evidence type="ECO:0000256" key="5">
    <source>
        <dbReference type="SAM" id="MobiDB-lite"/>
    </source>
</evidence>
<feature type="signal peptide" evidence="7">
    <location>
        <begin position="1"/>
        <end position="25"/>
    </location>
</feature>
<dbReference type="PANTHER" id="PTHR15549">
    <property type="entry name" value="PAIRED IMMUNOGLOBULIN-LIKE TYPE 2 RECEPTOR"/>
    <property type="match status" value="1"/>
</dbReference>
<feature type="compositionally biased region" description="Low complexity" evidence="5">
    <location>
        <begin position="322"/>
        <end position="342"/>
    </location>
</feature>
<evidence type="ECO:0000256" key="3">
    <source>
        <dbReference type="ARBA" id="ARBA00022989"/>
    </source>
</evidence>
<keyword evidence="2 6" id="KW-0812">Transmembrane</keyword>
<evidence type="ECO:0000256" key="7">
    <source>
        <dbReference type="SAM" id="SignalP"/>
    </source>
</evidence>
<dbReference type="InterPro" id="IPR051694">
    <property type="entry name" value="Immunoregulatory_rcpt-like"/>
</dbReference>
<reference evidence="8" key="2">
    <citation type="submission" date="2020-02" db="EMBL/GenBank/DDBJ databases">
        <authorList>
            <person name="Gilchrist C.L.M."/>
            <person name="Chooi Y.-H."/>
        </authorList>
    </citation>
    <scope>NUCLEOTIDE SEQUENCE</scope>
    <source>
        <strain evidence="8">MST-FP2251</strain>
    </source>
</reference>
<feature type="compositionally biased region" description="Basic residues" evidence="5">
    <location>
        <begin position="348"/>
        <end position="364"/>
    </location>
</feature>
<evidence type="ECO:0000256" key="4">
    <source>
        <dbReference type="ARBA" id="ARBA00023136"/>
    </source>
</evidence>
<feature type="transmembrane region" description="Helical" evidence="6">
    <location>
        <begin position="290"/>
        <end position="309"/>
    </location>
</feature>
<feature type="region of interest" description="Disordered" evidence="5">
    <location>
        <begin position="315"/>
        <end position="364"/>
    </location>
</feature>
<keyword evidence="4 6" id="KW-0472">Membrane</keyword>
<comment type="caution">
    <text evidence="8">The sequence shown here is derived from an EMBL/GenBank/DDBJ whole genome shotgun (WGS) entry which is preliminary data.</text>
</comment>
<proteinExistence type="predicted"/>
<feature type="region of interest" description="Disordered" evidence="5">
    <location>
        <begin position="251"/>
        <end position="287"/>
    </location>
</feature>
<gene>
    <name evidence="8" type="ORF">FE257_000341</name>
</gene>
<evidence type="ECO:0000313" key="8">
    <source>
        <dbReference type="EMBL" id="KAF9895435.1"/>
    </source>
</evidence>
<evidence type="ECO:0000256" key="6">
    <source>
        <dbReference type="SAM" id="Phobius"/>
    </source>
</evidence>
<sequence length="364" mass="38025">MHTSQILYSAISALVFLSPFQLSAASPVEIKENQLEKRCDNPCGFYDQVCCTSGQTCGTNDANEAICVDGNGGGGGGDGAWEYYTTIYTVTETDKSTVTSVWSSYVSKPTGGASGSCKGELGETQCGNDCCGAAYVCSNSQCVLGSSSIWATATAKPPVRGTSASTVTATASATTTQGFDAPVGTDGAALIGVHAEGGGLSGGAIAGIVIGTIAGVFLLLLVCACLCCKGALEALFACLGLGKRKRKETTTYVEGHHSHHSHHGGPGGRTWFGARPHASSSSGGEKKSKWSSLATIGIILGALTLCLGLKRRRDHDEKSDTSHPSSYYYYSDYYTNPSSSESSDSRTRYTRRSRRSGRSRSRRS</sequence>
<dbReference type="AlphaFoldDB" id="A0AAD4H057"/>
<reference evidence="8" key="1">
    <citation type="journal article" date="2019" name="Beilstein J. Org. Chem.">
        <title>Nanangenines: drimane sesquiterpenoids as the dominant metabolite cohort of a novel Australian fungus, Aspergillus nanangensis.</title>
        <authorList>
            <person name="Lacey H.J."/>
            <person name="Gilchrist C.L.M."/>
            <person name="Crombie A."/>
            <person name="Kalaitzis J.A."/>
            <person name="Vuong D."/>
            <person name="Rutledge P.J."/>
            <person name="Turner P."/>
            <person name="Pitt J.I."/>
            <person name="Lacey E."/>
            <person name="Chooi Y.H."/>
            <person name="Piggott A.M."/>
        </authorList>
    </citation>
    <scope>NUCLEOTIDE SEQUENCE</scope>
    <source>
        <strain evidence="8">MST-FP2251</strain>
    </source>
</reference>
<evidence type="ECO:0000313" key="9">
    <source>
        <dbReference type="Proteomes" id="UP001194746"/>
    </source>
</evidence>
<keyword evidence="7" id="KW-0732">Signal</keyword>
<name>A0AAD4H057_ASPNN</name>
<keyword evidence="3 6" id="KW-1133">Transmembrane helix</keyword>
<comment type="subcellular location">
    <subcellularLocation>
        <location evidence="1">Membrane</location>
        <topology evidence="1">Single-pass membrane protein</topology>
    </subcellularLocation>
</comment>
<organism evidence="8 9">
    <name type="scientific">Aspergillus nanangensis</name>
    <dbReference type="NCBI Taxonomy" id="2582783"/>
    <lineage>
        <taxon>Eukaryota</taxon>
        <taxon>Fungi</taxon>
        <taxon>Dikarya</taxon>
        <taxon>Ascomycota</taxon>
        <taxon>Pezizomycotina</taxon>
        <taxon>Eurotiomycetes</taxon>
        <taxon>Eurotiomycetidae</taxon>
        <taxon>Eurotiales</taxon>
        <taxon>Aspergillaceae</taxon>
        <taxon>Aspergillus</taxon>
        <taxon>Aspergillus subgen. Circumdati</taxon>
    </lineage>
</organism>
<dbReference type="GO" id="GO:0071944">
    <property type="term" value="C:cell periphery"/>
    <property type="evidence" value="ECO:0007669"/>
    <property type="project" value="UniProtKB-ARBA"/>
</dbReference>
<keyword evidence="9" id="KW-1185">Reference proteome</keyword>
<dbReference type="EMBL" id="VCAU01000001">
    <property type="protein sequence ID" value="KAF9895435.1"/>
    <property type="molecule type" value="Genomic_DNA"/>
</dbReference>
<feature type="chain" id="PRO_5041949088" evidence="7">
    <location>
        <begin position="26"/>
        <end position="364"/>
    </location>
</feature>
<dbReference type="GO" id="GO:0016020">
    <property type="term" value="C:membrane"/>
    <property type="evidence" value="ECO:0007669"/>
    <property type="project" value="UniProtKB-SubCell"/>
</dbReference>
<dbReference type="PANTHER" id="PTHR15549:SF33">
    <property type="entry name" value="MEMBRANE PROTEIN WSC4, PUTATIVE (AFU_ORTHOLOGUE AFUA_5G09020)-RELATED"/>
    <property type="match status" value="1"/>
</dbReference>
<dbReference type="Proteomes" id="UP001194746">
    <property type="component" value="Unassembled WGS sequence"/>
</dbReference>
<evidence type="ECO:0000256" key="2">
    <source>
        <dbReference type="ARBA" id="ARBA00022692"/>
    </source>
</evidence>
<accession>A0AAD4H057</accession>
<evidence type="ECO:0000256" key="1">
    <source>
        <dbReference type="ARBA" id="ARBA00004167"/>
    </source>
</evidence>